<name>A0A511MBD3_9NOCA</name>
<evidence type="ECO:0000313" key="1">
    <source>
        <dbReference type="EMBL" id="GEM37973.1"/>
    </source>
</evidence>
<accession>A0A511MBD3</accession>
<sequence>MNLARARGEGKTCVFGCGMPSADGFDEYPIVRALARAAGRQACGPADCLALVSGAGASECAV</sequence>
<proteinExistence type="predicted"/>
<dbReference type="AlphaFoldDB" id="A0A511MBD3"/>
<protein>
    <submittedName>
        <fullName evidence="1">Uncharacterized protein</fullName>
    </submittedName>
</protein>
<evidence type="ECO:0000313" key="2">
    <source>
        <dbReference type="Proteomes" id="UP000321424"/>
    </source>
</evidence>
<comment type="caution">
    <text evidence="1">The sequence shown here is derived from an EMBL/GenBank/DDBJ whole genome shotgun (WGS) entry which is preliminary data.</text>
</comment>
<gene>
    <name evidence="1" type="ORF">NN4_24920</name>
</gene>
<dbReference type="RefSeq" id="WP_147130027.1">
    <property type="nucleotide sequence ID" value="NZ_BJXA01000012.1"/>
</dbReference>
<reference evidence="1 2" key="1">
    <citation type="submission" date="2019-07" db="EMBL/GenBank/DDBJ databases">
        <title>Whole genome shotgun sequence of Nocardia ninae NBRC 108245.</title>
        <authorList>
            <person name="Hosoyama A."/>
            <person name="Uohara A."/>
            <person name="Ohji S."/>
            <person name="Ichikawa N."/>
        </authorList>
    </citation>
    <scope>NUCLEOTIDE SEQUENCE [LARGE SCALE GENOMIC DNA]</scope>
    <source>
        <strain evidence="1 2">NBRC 108245</strain>
    </source>
</reference>
<organism evidence="1 2">
    <name type="scientific">Nocardia ninae NBRC 108245</name>
    <dbReference type="NCBI Taxonomy" id="1210091"/>
    <lineage>
        <taxon>Bacteria</taxon>
        <taxon>Bacillati</taxon>
        <taxon>Actinomycetota</taxon>
        <taxon>Actinomycetes</taxon>
        <taxon>Mycobacteriales</taxon>
        <taxon>Nocardiaceae</taxon>
        <taxon>Nocardia</taxon>
    </lineage>
</organism>
<dbReference type="Proteomes" id="UP000321424">
    <property type="component" value="Unassembled WGS sequence"/>
</dbReference>
<keyword evidence="2" id="KW-1185">Reference proteome</keyword>
<dbReference type="EMBL" id="BJXA01000012">
    <property type="protein sequence ID" value="GEM37973.1"/>
    <property type="molecule type" value="Genomic_DNA"/>
</dbReference>